<evidence type="ECO:0000256" key="3">
    <source>
        <dbReference type="ARBA" id="ARBA00022729"/>
    </source>
</evidence>
<dbReference type="PANTHER" id="PTHR46847">
    <property type="entry name" value="D-ALLOSE-BINDING PERIPLASMIC PROTEIN-RELATED"/>
    <property type="match status" value="1"/>
</dbReference>
<dbReference type="InterPro" id="IPR028082">
    <property type="entry name" value="Peripla_BP_I"/>
</dbReference>
<evidence type="ECO:0000256" key="1">
    <source>
        <dbReference type="ARBA" id="ARBA00004196"/>
    </source>
</evidence>
<comment type="similarity">
    <text evidence="2">Belongs to the bacterial solute-binding protein 2 family.</text>
</comment>
<accession>A0A1I2RYU4</accession>
<feature type="signal peptide" evidence="4">
    <location>
        <begin position="1"/>
        <end position="18"/>
    </location>
</feature>
<protein>
    <submittedName>
        <fullName evidence="6">Inositol transport system substrate-binding protein</fullName>
    </submittedName>
</protein>
<dbReference type="InterPro" id="IPR025997">
    <property type="entry name" value="SBP_2_dom"/>
</dbReference>
<feature type="domain" description="Periplasmic binding protein" evidence="5">
    <location>
        <begin position="37"/>
        <end position="293"/>
    </location>
</feature>
<feature type="chain" id="PRO_5010357781" evidence="4">
    <location>
        <begin position="19"/>
        <end position="322"/>
    </location>
</feature>
<dbReference type="EMBL" id="FOPI01000023">
    <property type="protein sequence ID" value="SFG45728.1"/>
    <property type="molecule type" value="Genomic_DNA"/>
</dbReference>
<dbReference type="PANTHER" id="PTHR46847:SF1">
    <property type="entry name" value="D-ALLOSE-BINDING PERIPLASMIC PROTEIN-RELATED"/>
    <property type="match status" value="1"/>
</dbReference>
<keyword evidence="3 4" id="KW-0732">Signal</keyword>
<dbReference type="AlphaFoldDB" id="A0A1I2RYU4"/>
<dbReference type="OrthoDB" id="9814427at2"/>
<proteinExistence type="inferred from homology"/>
<dbReference type="Pfam" id="PF13407">
    <property type="entry name" value="Peripla_BP_4"/>
    <property type="match status" value="1"/>
</dbReference>
<dbReference type="SUPFAM" id="SSF53822">
    <property type="entry name" value="Periplasmic binding protein-like I"/>
    <property type="match status" value="1"/>
</dbReference>
<comment type="subcellular location">
    <subcellularLocation>
        <location evidence="1">Cell envelope</location>
    </subcellularLocation>
</comment>
<evidence type="ECO:0000256" key="2">
    <source>
        <dbReference type="ARBA" id="ARBA00007639"/>
    </source>
</evidence>
<dbReference type="PROSITE" id="PS51257">
    <property type="entry name" value="PROKAR_LIPOPROTEIN"/>
    <property type="match status" value="1"/>
</dbReference>
<sequence length="322" mass="35448">MFKKFIKTILVLTCFMLAATGCGMKTTENQSENGKRIAVLVHTNDDALIRKLISSIKDAASEKGATVDVYNSEQNSEKQIKQLKKVVKKNYDAILIRPVDADNAQEMTAIAGKIPVVFYNFQPSKSDLKANKIVYVGPEEEMAGRLQANYVLKHTNKQELNVAILKGQSGLVSEKRTNTFKETLEKAGRSVNYVFNDSADWNEEKAEHQMELFLKTGQPCDVIASNNDTMAIGAIKAFKKAHKKLPIVCGVDASTEGKAKIRAGEMSMTAAQPTKIQGEKCIETALKLIDGKKITDIKGATEDGLYVYTNFKAITGTQDLNN</sequence>
<evidence type="ECO:0000259" key="5">
    <source>
        <dbReference type="Pfam" id="PF13407"/>
    </source>
</evidence>
<dbReference type="GO" id="GO:0030313">
    <property type="term" value="C:cell envelope"/>
    <property type="evidence" value="ECO:0007669"/>
    <property type="project" value="UniProtKB-SubCell"/>
</dbReference>
<dbReference type="GO" id="GO:0030246">
    <property type="term" value="F:carbohydrate binding"/>
    <property type="evidence" value="ECO:0007669"/>
    <property type="project" value="UniProtKB-ARBA"/>
</dbReference>
<evidence type="ECO:0000313" key="7">
    <source>
        <dbReference type="Proteomes" id="UP000182635"/>
    </source>
</evidence>
<dbReference type="RefSeq" id="WP_046922514.1">
    <property type="nucleotide sequence ID" value="NZ_AYYL01000018.1"/>
</dbReference>
<evidence type="ECO:0000313" key="6">
    <source>
        <dbReference type="EMBL" id="SFG45728.1"/>
    </source>
</evidence>
<name>A0A1I2RYU4_9LACO</name>
<dbReference type="Gene3D" id="3.40.50.2300">
    <property type="match status" value="2"/>
</dbReference>
<reference evidence="7" key="1">
    <citation type="submission" date="2016-10" db="EMBL/GenBank/DDBJ databases">
        <authorList>
            <person name="Varghese N."/>
            <person name="Submissions S."/>
        </authorList>
    </citation>
    <scope>NUCLEOTIDE SEQUENCE [LARGE SCALE GENOMIC DNA]</scope>
    <source>
        <strain evidence="7">DSM 20403</strain>
    </source>
</reference>
<dbReference type="Proteomes" id="UP000182635">
    <property type="component" value="Unassembled WGS sequence"/>
</dbReference>
<gene>
    <name evidence="6" type="ORF">SAMN02910432_01449</name>
</gene>
<dbReference type="CDD" id="cd01536">
    <property type="entry name" value="PBP1_ABC_sugar_binding-like"/>
    <property type="match status" value="1"/>
</dbReference>
<organism evidence="6 7">
    <name type="scientific">Ligilactobacillus ruminis DSM 20403 = NBRC 102161</name>
    <dbReference type="NCBI Taxonomy" id="1423798"/>
    <lineage>
        <taxon>Bacteria</taxon>
        <taxon>Bacillati</taxon>
        <taxon>Bacillota</taxon>
        <taxon>Bacilli</taxon>
        <taxon>Lactobacillales</taxon>
        <taxon>Lactobacillaceae</taxon>
        <taxon>Ligilactobacillus</taxon>
    </lineage>
</organism>
<evidence type="ECO:0000256" key="4">
    <source>
        <dbReference type="SAM" id="SignalP"/>
    </source>
</evidence>